<name>A0A4Q7N518_9BACT</name>
<comment type="subcellular location">
    <subcellularLocation>
        <location evidence="1 7">Cell outer membrane</location>
        <topology evidence="1 7">Multi-pass membrane protein</topology>
    </subcellularLocation>
</comment>
<dbReference type="InterPro" id="IPR039426">
    <property type="entry name" value="TonB-dep_rcpt-like"/>
</dbReference>
<sequence>MQKIAIGSRFPLPKLFVQVYDRSLQQFRRGGYGAITKTLLVLKLTILLLTAALLNVHANSKAQTVTLSGKDLTLQQVFAAIEKQTDYVAFYNVSILAHTKPVTLTVYSMPLKELLNTVFRNQPLDYTIEGKTIILSPKIISPPLVPFSEMLSTEKPPLLITGILRTAEGELLAGASVRLKGKSSGTISDSKGSFQLKTDEEDPVLAISMIGYELMEVNIKKTETGYTVAKYSGGMVGSADVSTGIISFVFVMKKAVSLLDEAQVIAYGKTTRRLSTGSIGVIKGEDIANQPVMGVLEAIKGRVPGVIVTPYSGNPAAPVKVIIRGRNNINENALTDPLYVIDGVPRNNLNVSVITKNSPVSTGAVQGGYSLLGGENPLVGINPNDIESISILKDADATAIYGSRGANGVILITTKKGKVGPTELSIGIRNGLTTLQRFPKMLNTAEYLAIRREAYRNDGALPTPSEAPDLLVWDANKYTDWQRVLAGTGSTTSINASVGGGTNQSNYRLSAGFNTMKTPMNIGGKNEMISITGSFSSASKDQKFKFSINNSLGFSEVIVYNIASINALAPNSPDIYNQKGELNFDGYRVLGSNRNPFENLKRPNSSNSVFLESNASVSYELMKGLNVSASGGYGFSINDNKYLIPLASQDPMAGGISSAVYGKSNSRNKFVESKLNYSTFIGKGDLSLMLAVNMQHMTSMGETITAAMFPNDDMMKSHNNASFVNTIENSEQYKNVSALGGINYTWDNKYVINLTGRRDGSSKFGPGKQFGNFGAIGLSWIASDEKWLRKLLPSWFNMLKFRASYGETGSDGIPNYEFLSRWSRNVTKTTSAPLLTYNGINAFHVINPLNQQYQWASSRSRDIGMTMQLLGNNLTIDFTWLRNRTSNQLTNAPLPKMTGFATALTNWPANVQNSGFELGINANALQTKNWSISLGFNVGMVRNILLDFPNIENSPYAGILNPGESITTKYLLKYTGVNPATGNYSFEDYNKDGRITVGGSRIPTNPLDDRYISIDLNEKYSGGFNMGVKFKFLQLSTSFSFVNRLRDDPYLSSVVGRMTNISLPDDIKNNHWTQPGDQVKYPRYTISGALGPITDSDANYVNGSYVRMENLFLSCQLPQKWVSRIKMKAAAISFATQNLFTISAFKGLGPDILSGFAATPIPRVITTQLSLSF</sequence>
<dbReference type="Proteomes" id="UP000293874">
    <property type="component" value="Unassembled WGS sequence"/>
</dbReference>
<evidence type="ECO:0000259" key="8">
    <source>
        <dbReference type="Pfam" id="PF07715"/>
    </source>
</evidence>
<dbReference type="PROSITE" id="PS52016">
    <property type="entry name" value="TONB_DEPENDENT_REC_3"/>
    <property type="match status" value="1"/>
</dbReference>
<dbReference type="InterPro" id="IPR023997">
    <property type="entry name" value="TonB-dep_OMP_SusC/RagA_CS"/>
</dbReference>
<evidence type="ECO:0000256" key="4">
    <source>
        <dbReference type="ARBA" id="ARBA00022692"/>
    </source>
</evidence>
<feature type="domain" description="TonB-dependent receptor plug" evidence="8">
    <location>
        <begin position="275"/>
        <end position="409"/>
    </location>
</feature>
<evidence type="ECO:0000256" key="7">
    <source>
        <dbReference type="PROSITE-ProRule" id="PRU01360"/>
    </source>
</evidence>
<keyword evidence="4 7" id="KW-0812">Transmembrane</keyword>
<comment type="caution">
    <text evidence="9">The sequence shown here is derived from an EMBL/GenBank/DDBJ whole genome shotgun (WGS) entry which is preliminary data.</text>
</comment>
<proteinExistence type="inferred from homology"/>
<evidence type="ECO:0000256" key="1">
    <source>
        <dbReference type="ARBA" id="ARBA00004571"/>
    </source>
</evidence>
<keyword evidence="6 7" id="KW-0998">Cell outer membrane</keyword>
<protein>
    <submittedName>
        <fullName evidence="9">TonB-linked SusC/RagA family outer membrane protein</fullName>
    </submittedName>
</protein>
<comment type="similarity">
    <text evidence="7">Belongs to the TonB-dependent receptor family.</text>
</comment>
<evidence type="ECO:0000256" key="5">
    <source>
        <dbReference type="ARBA" id="ARBA00023136"/>
    </source>
</evidence>
<dbReference type="Pfam" id="PF07715">
    <property type="entry name" value="Plug"/>
    <property type="match status" value="1"/>
</dbReference>
<keyword evidence="10" id="KW-1185">Reference proteome</keyword>
<dbReference type="NCBIfam" id="TIGR04056">
    <property type="entry name" value="OMP_RagA_SusC"/>
    <property type="match status" value="1"/>
</dbReference>
<dbReference type="InterPro" id="IPR012910">
    <property type="entry name" value="Plug_dom"/>
</dbReference>
<keyword evidence="3 7" id="KW-1134">Transmembrane beta strand</keyword>
<dbReference type="Pfam" id="PF13715">
    <property type="entry name" value="CarbopepD_reg_2"/>
    <property type="match status" value="1"/>
</dbReference>
<dbReference type="NCBIfam" id="TIGR04057">
    <property type="entry name" value="SusC_RagA_signa"/>
    <property type="match status" value="1"/>
</dbReference>
<dbReference type="InterPro" id="IPR036942">
    <property type="entry name" value="Beta-barrel_TonB_sf"/>
</dbReference>
<dbReference type="AlphaFoldDB" id="A0A4Q7N518"/>
<dbReference type="InterPro" id="IPR037066">
    <property type="entry name" value="Plug_dom_sf"/>
</dbReference>
<evidence type="ECO:0000256" key="3">
    <source>
        <dbReference type="ARBA" id="ARBA00022452"/>
    </source>
</evidence>
<dbReference type="OrthoDB" id="9768177at2"/>
<keyword evidence="5 7" id="KW-0472">Membrane</keyword>
<evidence type="ECO:0000313" key="9">
    <source>
        <dbReference type="EMBL" id="RZS76118.1"/>
    </source>
</evidence>
<evidence type="ECO:0000256" key="6">
    <source>
        <dbReference type="ARBA" id="ARBA00023237"/>
    </source>
</evidence>
<dbReference type="Gene3D" id="2.170.130.10">
    <property type="entry name" value="TonB-dependent receptor, plug domain"/>
    <property type="match status" value="1"/>
</dbReference>
<dbReference type="EMBL" id="SGXA01000001">
    <property type="protein sequence ID" value="RZS76118.1"/>
    <property type="molecule type" value="Genomic_DNA"/>
</dbReference>
<dbReference type="InterPro" id="IPR023996">
    <property type="entry name" value="TonB-dep_OMP_SusC/RagA"/>
</dbReference>
<evidence type="ECO:0000313" key="10">
    <source>
        <dbReference type="Proteomes" id="UP000293874"/>
    </source>
</evidence>
<accession>A0A4Q7N518</accession>
<dbReference type="Gene3D" id="2.40.170.20">
    <property type="entry name" value="TonB-dependent receptor, beta-barrel domain"/>
    <property type="match status" value="1"/>
</dbReference>
<dbReference type="SUPFAM" id="SSF56935">
    <property type="entry name" value="Porins"/>
    <property type="match status" value="1"/>
</dbReference>
<dbReference type="InterPro" id="IPR008969">
    <property type="entry name" value="CarboxyPept-like_regulatory"/>
</dbReference>
<organism evidence="9 10">
    <name type="scientific">Pseudobacter ginsenosidimutans</name>
    <dbReference type="NCBI Taxonomy" id="661488"/>
    <lineage>
        <taxon>Bacteria</taxon>
        <taxon>Pseudomonadati</taxon>
        <taxon>Bacteroidota</taxon>
        <taxon>Chitinophagia</taxon>
        <taxon>Chitinophagales</taxon>
        <taxon>Chitinophagaceae</taxon>
        <taxon>Pseudobacter</taxon>
    </lineage>
</organism>
<keyword evidence="2 7" id="KW-0813">Transport</keyword>
<dbReference type="GO" id="GO:0009279">
    <property type="term" value="C:cell outer membrane"/>
    <property type="evidence" value="ECO:0007669"/>
    <property type="project" value="UniProtKB-SubCell"/>
</dbReference>
<gene>
    <name evidence="9" type="ORF">EV199_1996</name>
</gene>
<evidence type="ECO:0000256" key="2">
    <source>
        <dbReference type="ARBA" id="ARBA00022448"/>
    </source>
</evidence>
<dbReference type="RefSeq" id="WP_130540433.1">
    <property type="nucleotide sequence ID" value="NZ_CP042431.1"/>
</dbReference>
<reference evidence="9 10" key="1">
    <citation type="submission" date="2019-02" db="EMBL/GenBank/DDBJ databases">
        <title>Genomic Encyclopedia of Type Strains, Phase IV (KMG-IV): sequencing the most valuable type-strain genomes for metagenomic binning, comparative biology and taxonomic classification.</title>
        <authorList>
            <person name="Goeker M."/>
        </authorList>
    </citation>
    <scope>NUCLEOTIDE SEQUENCE [LARGE SCALE GENOMIC DNA]</scope>
    <source>
        <strain evidence="9 10">DSM 18116</strain>
    </source>
</reference>
<dbReference type="SUPFAM" id="SSF49464">
    <property type="entry name" value="Carboxypeptidase regulatory domain-like"/>
    <property type="match status" value="1"/>
</dbReference>